<feature type="domain" description="Peptidase S49" evidence="7">
    <location>
        <begin position="135"/>
        <end position="284"/>
    </location>
</feature>
<evidence type="ECO:0000259" key="7">
    <source>
        <dbReference type="Pfam" id="PF01343"/>
    </source>
</evidence>
<keyword evidence="6" id="KW-1133">Transmembrane helix</keyword>
<protein>
    <submittedName>
        <fullName evidence="8">Signal peptide peptidase SppA</fullName>
    </submittedName>
</protein>
<dbReference type="NCBIfam" id="TIGR00706">
    <property type="entry name" value="SppA_dom"/>
    <property type="match status" value="1"/>
</dbReference>
<evidence type="ECO:0000256" key="1">
    <source>
        <dbReference type="ARBA" id="ARBA00008683"/>
    </source>
</evidence>
<reference evidence="8 9" key="1">
    <citation type="journal article" date="2016" name="Int. J. Syst. Evol. Microbiol.">
        <title>Peptococcus simiae sp. nov., isolated from rhesus macaque faeces and emended description of the genus Peptococcus.</title>
        <authorList>
            <person name="Shkoporov A.N."/>
            <person name="Efimov B.A."/>
            <person name="Kondova I."/>
            <person name="Ouwerling B."/>
            <person name="Chaplin A.V."/>
            <person name="Shcherbakova V.A."/>
            <person name="Langermans J.A.M."/>
        </authorList>
    </citation>
    <scope>NUCLEOTIDE SEQUENCE [LARGE SCALE GENOMIC DNA]</scope>
    <source>
        <strain evidence="8 9">M108</strain>
    </source>
</reference>
<dbReference type="Gene3D" id="3.90.226.10">
    <property type="entry name" value="2-enoyl-CoA Hydratase, Chain A, domain 1"/>
    <property type="match status" value="2"/>
</dbReference>
<keyword evidence="4" id="KW-0720">Serine protease</keyword>
<dbReference type="InterPro" id="IPR029045">
    <property type="entry name" value="ClpP/crotonase-like_dom_sf"/>
</dbReference>
<dbReference type="InterPro" id="IPR047272">
    <property type="entry name" value="S49_SppA_C"/>
</dbReference>
<comment type="caution">
    <text evidence="8">The sequence shown here is derived from an EMBL/GenBank/DDBJ whole genome shotgun (WGS) entry which is preliminary data.</text>
</comment>
<name>A0ABW9GZP7_9FIRM</name>
<evidence type="ECO:0000256" key="5">
    <source>
        <dbReference type="SAM" id="MobiDB-lite"/>
    </source>
</evidence>
<evidence type="ECO:0000256" key="3">
    <source>
        <dbReference type="ARBA" id="ARBA00022801"/>
    </source>
</evidence>
<evidence type="ECO:0000256" key="4">
    <source>
        <dbReference type="ARBA" id="ARBA00022825"/>
    </source>
</evidence>
<keyword evidence="3" id="KW-0378">Hydrolase</keyword>
<keyword evidence="6" id="KW-0812">Transmembrane</keyword>
<evidence type="ECO:0000313" key="8">
    <source>
        <dbReference type="EMBL" id="MFM9413381.1"/>
    </source>
</evidence>
<dbReference type="InterPro" id="IPR002142">
    <property type="entry name" value="Peptidase_S49"/>
</dbReference>
<dbReference type="EMBL" id="JBJUVG010000003">
    <property type="protein sequence ID" value="MFM9413381.1"/>
    <property type="molecule type" value="Genomic_DNA"/>
</dbReference>
<evidence type="ECO:0000256" key="6">
    <source>
        <dbReference type="SAM" id="Phobius"/>
    </source>
</evidence>
<evidence type="ECO:0000313" key="9">
    <source>
        <dbReference type="Proteomes" id="UP001631949"/>
    </source>
</evidence>
<dbReference type="SUPFAM" id="SSF52096">
    <property type="entry name" value="ClpP/crotonase"/>
    <property type="match status" value="1"/>
</dbReference>
<feature type="region of interest" description="Disordered" evidence="5">
    <location>
        <begin position="1"/>
        <end position="28"/>
    </location>
</feature>
<gene>
    <name evidence="8" type="primary">sppA</name>
    <name evidence="8" type="ORF">ACKQTC_03270</name>
</gene>
<dbReference type="PANTHER" id="PTHR42987:SF7">
    <property type="entry name" value="SIGNAL PEPTIDE PEPTIDASE SPPA-RELATED"/>
    <property type="match status" value="1"/>
</dbReference>
<dbReference type="Pfam" id="PF01343">
    <property type="entry name" value="Peptidase_S49"/>
    <property type="match status" value="1"/>
</dbReference>
<comment type="similarity">
    <text evidence="1">Belongs to the peptidase S49 family.</text>
</comment>
<keyword evidence="2" id="KW-0645">Protease</keyword>
<dbReference type="RefSeq" id="WP_408976998.1">
    <property type="nucleotide sequence ID" value="NZ_JBJUVG010000003.1"/>
</dbReference>
<dbReference type="PANTHER" id="PTHR42987">
    <property type="entry name" value="PEPTIDASE S49"/>
    <property type="match status" value="1"/>
</dbReference>
<dbReference type="Proteomes" id="UP001631949">
    <property type="component" value="Unassembled WGS sequence"/>
</dbReference>
<sequence length="344" mass="37291">MASDFQPKAFTEGQGHPEPPRQKKPKRNRTAVTAGVIIGLLALLVLLVVLAPAGQQGRDGWDSRGAAFHDTIMAIDVDGVIEEAGATYNQAWLEGAIEEARMDKRNKAILLRIDSPGGTIYESDAAWRALMKYKKETGRPVYAYAEHLMASGGYYIASAADNIAADRNSIVGSIGVIGGRFVDAAGLFDKLGLKFTTIHTGANKLMGDPSEPPTEEQVAIMQSMSDEAYAQFVDIVAQGRDMDPEAVKTLADGRVYTARQGLANGLLDEVMTYDEYEEKVKKDLKGKGIMVVERSYEAPVGWGLFPLGQSLADLLQTAVLGNDLSAALQTVKDLQITEPMYLYQ</sequence>
<evidence type="ECO:0000256" key="2">
    <source>
        <dbReference type="ARBA" id="ARBA00022670"/>
    </source>
</evidence>
<feature type="transmembrane region" description="Helical" evidence="6">
    <location>
        <begin position="31"/>
        <end position="54"/>
    </location>
</feature>
<keyword evidence="6" id="KW-0472">Membrane</keyword>
<organism evidence="8 9">
    <name type="scientific">Peptococcus simiae</name>
    <dbReference type="NCBI Taxonomy" id="1643805"/>
    <lineage>
        <taxon>Bacteria</taxon>
        <taxon>Bacillati</taxon>
        <taxon>Bacillota</taxon>
        <taxon>Clostridia</taxon>
        <taxon>Eubacteriales</taxon>
        <taxon>Peptococcaceae</taxon>
        <taxon>Peptococcus</taxon>
    </lineage>
</organism>
<dbReference type="CDD" id="cd07023">
    <property type="entry name" value="S49_Sppa_N_C"/>
    <property type="match status" value="1"/>
</dbReference>
<accession>A0ABW9GZP7</accession>
<proteinExistence type="inferred from homology"/>
<dbReference type="InterPro" id="IPR004635">
    <property type="entry name" value="Pept_S49_SppA"/>
</dbReference>
<keyword evidence="9" id="KW-1185">Reference proteome</keyword>